<feature type="compositionally biased region" description="Basic residues" evidence="1">
    <location>
        <begin position="695"/>
        <end position="705"/>
    </location>
</feature>
<feature type="region of interest" description="Disordered" evidence="1">
    <location>
        <begin position="681"/>
        <end position="705"/>
    </location>
</feature>
<dbReference type="Pfam" id="PF00789">
    <property type="entry name" value="UBX"/>
    <property type="match status" value="1"/>
</dbReference>
<dbReference type="SUPFAM" id="SSF54236">
    <property type="entry name" value="Ubiquitin-like"/>
    <property type="match status" value="2"/>
</dbReference>
<dbReference type="AlphaFoldDB" id="A0A7S2RKB7"/>
<feature type="region of interest" description="Disordered" evidence="1">
    <location>
        <begin position="175"/>
        <end position="229"/>
    </location>
</feature>
<dbReference type="Gene3D" id="4.10.860.10">
    <property type="entry name" value="UVR domain"/>
    <property type="match status" value="1"/>
</dbReference>
<feature type="domain" description="UVR" evidence="3">
    <location>
        <begin position="236"/>
        <end position="271"/>
    </location>
</feature>
<dbReference type="GO" id="GO:0012506">
    <property type="term" value="C:vesicle membrane"/>
    <property type="evidence" value="ECO:0007669"/>
    <property type="project" value="TreeGrafter"/>
</dbReference>
<dbReference type="GO" id="GO:0006886">
    <property type="term" value="P:intracellular protein transport"/>
    <property type="evidence" value="ECO:0007669"/>
    <property type="project" value="TreeGrafter"/>
</dbReference>
<feature type="compositionally biased region" description="Pro residues" evidence="1">
    <location>
        <begin position="186"/>
        <end position="205"/>
    </location>
</feature>
<dbReference type="InterPro" id="IPR018997">
    <property type="entry name" value="PUB_domain"/>
</dbReference>
<evidence type="ECO:0000259" key="2">
    <source>
        <dbReference type="PROSITE" id="PS50033"/>
    </source>
</evidence>
<dbReference type="Gene3D" id="3.10.20.90">
    <property type="entry name" value="Phosphatidylinositol 3-kinase Catalytic Subunit, Chain A, domain 1"/>
    <property type="match status" value="2"/>
</dbReference>
<dbReference type="InterPro" id="IPR001012">
    <property type="entry name" value="UBX_dom"/>
</dbReference>
<feature type="domain" description="UBX" evidence="2">
    <location>
        <begin position="548"/>
        <end position="635"/>
    </location>
</feature>
<accession>A0A7S2RKB7</accession>
<organism evidence="4">
    <name type="scientific">Rhizochromulina marina</name>
    <dbReference type="NCBI Taxonomy" id="1034831"/>
    <lineage>
        <taxon>Eukaryota</taxon>
        <taxon>Sar</taxon>
        <taxon>Stramenopiles</taxon>
        <taxon>Ochrophyta</taxon>
        <taxon>Dictyochophyceae</taxon>
        <taxon>Rhizochromulinales</taxon>
        <taxon>Rhizochromulina</taxon>
    </lineage>
</organism>
<gene>
    <name evidence="4" type="ORF">RMAR1173_LOCUS5087</name>
</gene>
<evidence type="ECO:0000313" key="4">
    <source>
        <dbReference type="EMBL" id="CAD9672613.1"/>
    </source>
</evidence>
<feature type="compositionally biased region" description="Low complexity" evidence="1">
    <location>
        <begin position="175"/>
        <end position="185"/>
    </location>
</feature>
<sequence>MAFTLRHEGQRRQASLGMDDPLHELLGQAVEVFALGQRPPQDFYQLQHQRRALDLSKTPRQSGLASNAVVEVVASRSRAAGSVKVALSLPGGRRLVSAVAPGSTLRGMLQHFEEQDPVLLPPGSASAGAATLVYFRQTFAGPGLDATLSAIGIRGGSARFNLELGAPVAGGASSSFPPAAAAAPAPTQPIRPPVSSPPTAPPAAPATPGRSLAAPAASPSNQVTASASNVAAEDARARIASLEQEKAEAVAAEDYERAAKLKREIAQLMEQLAGEQPARPSSAAVQSSLPSPASTGRGLGSCRLALERICAAPASQAETCMVTMSKYLKNILRSPLDDRPRRIRCSNEAFSKRVASVPGGEDFLRGAGFVLQEEPCENPFQMAADPRRFTFFAFPREEEDLDLLRRAFSLLQEAAGPAVGALPPTAATTVAFDPFKARITSMTGQPRAPTGQPSVTETKLAHLKQQMASLATAAVPDRDVRVMPPSEFQAFRRGPAPAQGGDSDGPLPGDAGLVAKAMAAKMAQAKRAEDVPFQTKAMRELAQLEKARVYERTIVRVQFPDRTVVTANFHPHETIQAVAAVVSDLLIRPQGTDPGPAAPDFDLFITPPRQVLTQSSHSSKSLTELGLVPACVIYLSWKSPPQGPCLNSRAVAAMASTLEEVAPAYPAGVALDPEAERAKEHLLRSTGAGAASVSSKRKKPGWMKL</sequence>
<feature type="compositionally biased region" description="Polar residues" evidence="1">
    <location>
        <begin position="218"/>
        <end position="229"/>
    </location>
</feature>
<feature type="region of interest" description="Disordered" evidence="1">
    <location>
        <begin position="273"/>
        <end position="296"/>
    </location>
</feature>
<dbReference type="Pfam" id="PF02151">
    <property type="entry name" value="UVR"/>
    <property type="match status" value="1"/>
</dbReference>
<evidence type="ECO:0008006" key="5">
    <source>
        <dbReference type="Google" id="ProtNLM"/>
    </source>
</evidence>
<dbReference type="EMBL" id="HBHJ01007911">
    <property type="protein sequence ID" value="CAD9672613.1"/>
    <property type="molecule type" value="Transcribed_RNA"/>
</dbReference>
<feature type="compositionally biased region" description="Polar residues" evidence="1">
    <location>
        <begin position="283"/>
        <end position="294"/>
    </location>
</feature>
<evidence type="ECO:0000259" key="3">
    <source>
        <dbReference type="PROSITE" id="PS50151"/>
    </source>
</evidence>
<proteinExistence type="predicted"/>
<dbReference type="Pfam" id="PF09409">
    <property type="entry name" value="PUB"/>
    <property type="match status" value="1"/>
</dbReference>
<evidence type="ECO:0000256" key="1">
    <source>
        <dbReference type="SAM" id="MobiDB-lite"/>
    </source>
</evidence>
<dbReference type="PROSITE" id="PS50033">
    <property type="entry name" value="UBX"/>
    <property type="match status" value="1"/>
</dbReference>
<dbReference type="GO" id="GO:0005737">
    <property type="term" value="C:cytoplasm"/>
    <property type="evidence" value="ECO:0007669"/>
    <property type="project" value="TreeGrafter"/>
</dbReference>
<dbReference type="InterPro" id="IPR029071">
    <property type="entry name" value="Ubiquitin-like_domsf"/>
</dbReference>
<dbReference type="PROSITE" id="PS50151">
    <property type="entry name" value="UVR"/>
    <property type="match status" value="1"/>
</dbReference>
<dbReference type="Gene3D" id="1.20.58.2190">
    <property type="match status" value="1"/>
</dbReference>
<dbReference type="SMART" id="SM00166">
    <property type="entry name" value="UBX"/>
    <property type="match status" value="1"/>
</dbReference>
<protein>
    <recommendedName>
        <fullName evidence="5">UBX domain-containing protein</fullName>
    </recommendedName>
</protein>
<dbReference type="GO" id="GO:0005634">
    <property type="term" value="C:nucleus"/>
    <property type="evidence" value="ECO:0007669"/>
    <property type="project" value="TreeGrafter"/>
</dbReference>
<dbReference type="PANTHER" id="PTHR46467">
    <property type="entry name" value="TETHER CONTAINING UBX DOMAIN FOR GLUT4"/>
    <property type="match status" value="1"/>
</dbReference>
<name>A0A7S2RKB7_9STRA</name>
<dbReference type="InterPro" id="IPR036339">
    <property type="entry name" value="PUB-like_dom_sf"/>
</dbReference>
<dbReference type="CDD" id="cd09212">
    <property type="entry name" value="PUB"/>
    <property type="match status" value="1"/>
</dbReference>
<dbReference type="SUPFAM" id="SSF143503">
    <property type="entry name" value="PUG domain-like"/>
    <property type="match status" value="1"/>
</dbReference>
<dbReference type="InterPro" id="IPR021569">
    <property type="entry name" value="TUG-UBL1"/>
</dbReference>
<reference evidence="4" key="1">
    <citation type="submission" date="2021-01" db="EMBL/GenBank/DDBJ databases">
        <authorList>
            <person name="Corre E."/>
            <person name="Pelletier E."/>
            <person name="Niang G."/>
            <person name="Scheremetjew M."/>
            <person name="Finn R."/>
            <person name="Kale V."/>
            <person name="Holt S."/>
            <person name="Cochrane G."/>
            <person name="Meng A."/>
            <person name="Brown T."/>
            <person name="Cohen L."/>
        </authorList>
    </citation>
    <scope>NUCLEOTIDE SEQUENCE</scope>
    <source>
        <strain evidence="4">CCMP1243</strain>
    </source>
</reference>
<dbReference type="SMART" id="SM00580">
    <property type="entry name" value="PUG"/>
    <property type="match status" value="1"/>
</dbReference>
<dbReference type="PANTHER" id="PTHR46467:SF1">
    <property type="entry name" value="TETHER CONTAINING UBX DOMAIN FOR GLUT4"/>
    <property type="match status" value="1"/>
</dbReference>
<dbReference type="Pfam" id="PF11470">
    <property type="entry name" value="TUG-UBL1"/>
    <property type="match status" value="1"/>
</dbReference>
<dbReference type="InterPro" id="IPR001943">
    <property type="entry name" value="UVR_dom"/>
</dbReference>